<organism evidence="2 3">
    <name type="scientific">Oncorhynchus mykiss</name>
    <name type="common">Rainbow trout</name>
    <name type="synonym">Salmo gairdneri</name>
    <dbReference type="NCBI Taxonomy" id="8022"/>
    <lineage>
        <taxon>Eukaryota</taxon>
        <taxon>Metazoa</taxon>
        <taxon>Chordata</taxon>
        <taxon>Craniata</taxon>
        <taxon>Vertebrata</taxon>
        <taxon>Euteleostomi</taxon>
        <taxon>Actinopterygii</taxon>
        <taxon>Neopterygii</taxon>
        <taxon>Teleostei</taxon>
        <taxon>Protacanthopterygii</taxon>
        <taxon>Salmoniformes</taxon>
        <taxon>Salmonidae</taxon>
        <taxon>Salmoninae</taxon>
        <taxon>Oncorhynchus</taxon>
    </lineage>
</organism>
<sequence>MGLIDMIDIMDRMWMEYVVYLKNMEGACSAPSCTPCSPMHDCLATHTSNSIIELADNTTVVGLIIPTMTRQSTGWRWGPWESGARKITSHSTKQRS</sequence>
<accession>A0A060ZTD0</accession>
<reference evidence="2" key="2">
    <citation type="submission" date="2014-03" db="EMBL/GenBank/DDBJ databases">
        <authorList>
            <person name="Genoscope - CEA"/>
        </authorList>
    </citation>
    <scope>NUCLEOTIDE SEQUENCE</scope>
</reference>
<dbReference type="Proteomes" id="UP000193380">
    <property type="component" value="Unassembled WGS sequence"/>
</dbReference>
<evidence type="ECO:0000313" key="3">
    <source>
        <dbReference type="Proteomes" id="UP000193380"/>
    </source>
</evidence>
<gene>
    <name evidence="2" type="ORF">GSONMT00050235001</name>
</gene>
<dbReference type="AlphaFoldDB" id="A0A060ZTD0"/>
<dbReference type="EMBL" id="FR970611">
    <property type="protein sequence ID" value="CDR09380.1"/>
    <property type="molecule type" value="Genomic_DNA"/>
</dbReference>
<proteinExistence type="predicted"/>
<evidence type="ECO:0000256" key="1">
    <source>
        <dbReference type="SAM" id="MobiDB-lite"/>
    </source>
</evidence>
<feature type="region of interest" description="Disordered" evidence="1">
    <location>
        <begin position="76"/>
        <end position="96"/>
    </location>
</feature>
<dbReference type="PaxDb" id="8022-A0A060ZTD0"/>
<reference evidence="2" key="1">
    <citation type="journal article" date="2014" name="Nat. Commun.">
        <title>The rainbow trout genome provides novel insights into evolution after whole-genome duplication in vertebrates.</title>
        <authorList>
            <person name="Berthelot C."/>
            <person name="Brunet F."/>
            <person name="Chalopin D."/>
            <person name="Juanchich A."/>
            <person name="Bernard M."/>
            <person name="Noel B."/>
            <person name="Bento P."/>
            <person name="Da Silva C."/>
            <person name="Labadie K."/>
            <person name="Alberti A."/>
            <person name="Aury J.M."/>
            <person name="Louis A."/>
            <person name="Dehais P."/>
            <person name="Bardou P."/>
            <person name="Montfort J."/>
            <person name="Klopp C."/>
            <person name="Cabau C."/>
            <person name="Gaspin C."/>
            <person name="Thorgaard G.H."/>
            <person name="Boussaha M."/>
            <person name="Quillet E."/>
            <person name="Guyomard R."/>
            <person name="Galiana D."/>
            <person name="Bobe J."/>
            <person name="Volff J.N."/>
            <person name="Genet C."/>
            <person name="Wincker P."/>
            <person name="Jaillon O."/>
            <person name="Roest Crollius H."/>
            <person name="Guiguen Y."/>
        </authorList>
    </citation>
    <scope>NUCLEOTIDE SEQUENCE [LARGE SCALE GENOMIC DNA]</scope>
</reference>
<protein>
    <submittedName>
        <fullName evidence="2">Uncharacterized protein</fullName>
    </submittedName>
</protein>
<name>A0A060ZTD0_ONCMY</name>
<evidence type="ECO:0000313" key="2">
    <source>
        <dbReference type="EMBL" id="CDR09380.1"/>
    </source>
</evidence>